<feature type="transmembrane region" description="Helical" evidence="1">
    <location>
        <begin position="47"/>
        <end position="68"/>
    </location>
</feature>
<sequence length="153" mass="16680">MPQNKHLNYYGFLGLFVALASVASFFILKNKDCTILTGDDYPKLEIIQITGTITGSVLFLLSFFNIAGILYDIKILFFAAIVAILIISGVMFWGAFVAFSEPCTSFLGLGINSSVFEKNAFKAEDGHNIAIMVLDVLAGLMLSSIGFTFGKRL</sequence>
<keyword evidence="1" id="KW-1133">Transmembrane helix</keyword>
<evidence type="ECO:0000313" key="2">
    <source>
        <dbReference type="EMBL" id="CAD7626997.1"/>
    </source>
</evidence>
<keyword evidence="1" id="KW-0812">Transmembrane</keyword>
<evidence type="ECO:0000256" key="1">
    <source>
        <dbReference type="SAM" id="Phobius"/>
    </source>
</evidence>
<dbReference type="OrthoDB" id="6492612at2759"/>
<keyword evidence="3" id="KW-1185">Reference proteome</keyword>
<feature type="transmembrane region" description="Helical" evidence="1">
    <location>
        <begin position="75"/>
        <end position="99"/>
    </location>
</feature>
<reference evidence="2" key="1">
    <citation type="submission" date="2020-11" db="EMBL/GenBank/DDBJ databases">
        <authorList>
            <person name="Tran Van P."/>
        </authorList>
    </citation>
    <scope>NUCLEOTIDE SEQUENCE</scope>
</reference>
<dbReference type="EMBL" id="CAJPIZ010004332">
    <property type="protein sequence ID" value="CAG2107427.1"/>
    <property type="molecule type" value="Genomic_DNA"/>
</dbReference>
<dbReference type="Proteomes" id="UP000759131">
    <property type="component" value="Unassembled WGS sequence"/>
</dbReference>
<protein>
    <submittedName>
        <fullName evidence="2">Uncharacterized protein</fullName>
    </submittedName>
</protein>
<accession>A0A7R9PZW8</accession>
<dbReference type="EMBL" id="OC858907">
    <property type="protein sequence ID" value="CAD7626997.1"/>
    <property type="molecule type" value="Genomic_DNA"/>
</dbReference>
<evidence type="ECO:0000313" key="3">
    <source>
        <dbReference type="Proteomes" id="UP000759131"/>
    </source>
</evidence>
<feature type="transmembrane region" description="Helical" evidence="1">
    <location>
        <begin position="129"/>
        <end position="149"/>
    </location>
</feature>
<feature type="transmembrane region" description="Helical" evidence="1">
    <location>
        <begin position="7"/>
        <end position="27"/>
    </location>
</feature>
<gene>
    <name evidence="2" type="ORF">OSB1V03_LOCUS7427</name>
</gene>
<keyword evidence="1" id="KW-0472">Membrane</keyword>
<proteinExistence type="predicted"/>
<name>A0A7R9PZW8_9ACAR</name>
<dbReference type="AlphaFoldDB" id="A0A7R9PZW8"/>
<organism evidence="2">
    <name type="scientific">Medioppia subpectinata</name>
    <dbReference type="NCBI Taxonomy" id="1979941"/>
    <lineage>
        <taxon>Eukaryota</taxon>
        <taxon>Metazoa</taxon>
        <taxon>Ecdysozoa</taxon>
        <taxon>Arthropoda</taxon>
        <taxon>Chelicerata</taxon>
        <taxon>Arachnida</taxon>
        <taxon>Acari</taxon>
        <taxon>Acariformes</taxon>
        <taxon>Sarcoptiformes</taxon>
        <taxon>Oribatida</taxon>
        <taxon>Brachypylina</taxon>
        <taxon>Oppioidea</taxon>
        <taxon>Oppiidae</taxon>
        <taxon>Medioppia</taxon>
    </lineage>
</organism>